<feature type="domain" description="Myb-like" evidence="7">
    <location>
        <begin position="59"/>
        <end position="109"/>
    </location>
</feature>
<accession>A0ABM0TK42</accession>
<keyword evidence="4" id="KW-0804">Transcription</keyword>
<evidence type="ECO:0000259" key="7">
    <source>
        <dbReference type="PROSITE" id="PS50090"/>
    </source>
</evidence>
<evidence type="ECO:0000259" key="9">
    <source>
        <dbReference type="PROSITE" id="PS51294"/>
    </source>
</evidence>
<evidence type="ECO:0000259" key="8">
    <source>
        <dbReference type="PROSITE" id="PS51293"/>
    </source>
</evidence>
<evidence type="ECO:0000256" key="6">
    <source>
        <dbReference type="SAM" id="MobiDB-lite"/>
    </source>
</evidence>
<sequence length="306" mass="34293">MVSVNPRPKGFPYFDPVDMSLPSSSSDGFGSTPVTGRTNNNNTVSFSEDPTTKIRKPYTIKKSRENWTEQEHDKFLEALHLFDRDWKKIEAFVGSKTVVQIRSHAQKYFLKVQKSGANEHLPPPRPKRKATHPYPQKAPKNNVAAAFTSQVIGPGYLYTSDSQSLLGNQAVCASTSSSWNHEPTTTNLPKPVIQVEEQGVSATALPKNICSKEDTTRRKVQVLTKPSEESCEKPHRVMPDFAEVYSFIGSVFDPNISGHLQRLKQMDPINMETVLLLMRNLSVNLTSPEFAEQRRLISSYSAKALK</sequence>
<evidence type="ECO:0000256" key="2">
    <source>
        <dbReference type="ARBA" id="ARBA00023015"/>
    </source>
</evidence>
<reference evidence="10" key="1">
    <citation type="journal article" date="2014" name="Nat. Commun.">
        <title>The emerging biofuel crop Camelina sativa retains a highly undifferentiated hexaploid genome structure.</title>
        <authorList>
            <person name="Kagale S."/>
            <person name="Koh C."/>
            <person name="Nixon J."/>
            <person name="Bollina V."/>
            <person name="Clarke W.E."/>
            <person name="Tuteja R."/>
            <person name="Spillane C."/>
            <person name="Robinson S.J."/>
            <person name="Links M.G."/>
            <person name="Clarke C."/>
            <person name="Higgins E.E."/>
            <person name="Huebert T."/>
            <person name="Sharpe A.G."/>
            <person name="Parkin I.A."/>
        </authorList>
    </citation>
    <scope>NUCLEOTIDE SEQUENCE [LARGE SCALE GENOMIC DNA]</scope>
    <source>
        <strain evidence="10">cv. DH55</strain>
    </source>
</reference>
<proteinExistence type="predicted"/>
<dbReference type="PROSITE" id="PS50090">
    <property type="entry name" value="MYB_LIKE"/>
    <property type="match status" value="1"/>
</dbReference>
<dbReference type="GeneID" id="104712378"/>
<dbReference type="Gene3D" id="1.10.10.60">
    <property type="entry name" value="Homeodomain-like"/>
    <property type="match status" value="1"/>
</dbReference>
<dbReference type="Pfam" id="PF24904">
    <property type="entry name" value="RVE6"/>
    <property type="match status" value="1"/>
</dbReference>
<dbReference type="InterPro" id="IPR017930">
    <property type="entry name" value="Myb_dom"/>
</dbReference>
<keyword evidence="5" id="KW-0539">Nucleus</keyword>
<evidence type="ECO:0000256" key="3">
    <source>
        <dbReference type="ARBA" id="ARBA00023125"/>
    </source>
</evidence>
<name>A0ABM0TK42_CAMSA</name>
<dbReference type="InterPro" id="IPR017884">
    <property type="entry name" value="SANT_dom"/>
</dbReference>
<protein>
    <submittedName>
        <fullName evidence="11">Protein REVEILLE 5-like isoform X1</fullName>
    </submittedName>
</protein>
<feature type="compositionally biased region" description="Polar residues" evidence="6">
    <location>
        <begin position="32"/>
        <end position="49"/>
    </location>
</feature>
<feature type="domain" description="SANT" evidence="8">
    <location>
        <begin position="62"/>
        <end position="113"/>
    </location>
</feature>
<evidence type="ECO:0000256" key="5">
    <source>
        <dbReference type="ARBA" id="ARBA00023242"/>
    </source>
</evidence>
<keyword evidence="2" id="KW-0805">Transcription regulation</keyword>
<dbReference type="NCBIfam" id="TIGR01557">
    <property type="entry name" value="myb_SHAQKYF"/>
    <property type="match status" value="1"/>
</dbReference>
<dbReference type="PROSITE" id="PS51293">
    <property type="entry name" value="SANT"/>
    <property type="match status" value="1"/>
</dbReference>
<evidence type="ECO:0000313" key="11">
    <source>
        <dbReference type="RefSeq" id="XP_010427577.1"/>
    </source>
</evidence>
<dbReference type="CDD" id="cd00167">
    <property type="entry name" value="SANT"/>
    <property type="match status" value="1"/>
</dbReference>
<dbReference type="PROSITE" id="PS51294">
    <property type="entry name" value="HTH_MYB"/>
    <property type="match status" value="1"/>
</dbReference>
<dbReference type="InterPro" id="IPR001005">
    <property type="entry name" value="SANT/Myb"/>
</dbReference>
<evidence type="ECO:0000256" key="1">
    <source>
        <dbReference type="ARBA" id="ARBA00004123"/>
    </source>
</evidence>
<dbReference type="InterPro" id="IPR006447">
    <property type="entry name" value="Myb_dom_plants"/>
</dbReference>
<feature type="domain" description="HTH myb-type" evidence="9">
    <location>
        <begin position="59"/>
        <end position="113"/>
    </location>
</feature>
<evidence type="ECO:0000256" key="4">
    <source>
        <dbReference type="ARBA" id="ARBA00023163"/>
    </source>
</evidence>
<organism evidence="10 11">
    <name type="scientific">Camelina sativa</name>
    <name type="common">False flax</name>
    <name type="synonym">Myagrum sativum</name>
    <dbReference type="NCBI Taxonomy" id="90675"/>
    <lineage>
        <taxon>Eukaryota</taxon>
        <taxon>Viridiplantae</taxon>
        <taxon>Streptophyta</taxon>
        <taxon>Embryophyta</taxon>
        <taxon>Tracheophyta</taxon>
        <taxon>Spermatophyta</taxon>
        <taxon>Magnoliopsida</taxon>
        <taxon>eudicotyledons</taxon>
        <taxon>Gunneridae</taxon>
        <taxon>Pentapetalae</taxon>
        <taxon>rosids</taxon>
        <taxon>malvids</taxon>
        <taxon>Brassicales</taxon>
        <taxon>Brassicaceae</taxon>
        <taxon>Camelineae</taxon>
        <taxon>Camelina</taxon>
    </lineage>
</organism>
<feature type="region of interest" description="Disordered" evidence="6">
    <location>
        <begin position="24"/>
        <end position="50"/>
    </location>
</feature>
<dbReference type="PANTHER" id="PTHR12802">
    <property type="entry name" value="SWI/SNF COMPLEX-RELATED"/>
    <property type="match status" value="1"/>
</dbReference>
<dbReference type="SMART" id="SM00717">
    <property type="entry name" value="SANT"/>
    <property type="match status" value="1"/>
</dbReference>
<dbReference type="Pfam" id="PF00249">
    <property type="entry name" value="Myb_DNA-binding"/>
    <property type="match status" value="1"/>
</dbReference>
<evidence type="ECO:0000313" key="10">
    <source>
        <dbReference type="Proteomes" id="UP000694864"/>
    </source>
</evidence>
<keyword evidence="10" id="KW-1185">Reference proteome</keyword>
<dbReference type="Proteomes" id="UP000694864">
    <property type="component" value="Chromosome 2"/>
</dbReference>
<dbReference type="SUPFAM" id="SSF46689">
    <property type="entry name" value="Homeodomain-like"/>
    <property type="match status" value="1"/>
</dbReference>
<comment type="subcellular location">
    <subcellularLocation>
        <location evidence="1">Nucleus</location>
    </subcellularLocation>
</comment>
<reference evidence="11" key="2">
    <citation type="submission" date="2025-08" db="UniProtKB">
        <authorList>
            <consortium name="RefSeq"/>
        </authorList>
    </citation>
    <scope>IDENTIFICATION</scope>
    <source>
        <tissue evidence="11">Leaf</tissue>
    </source>
</reference>
<feature type="region of interest" description="Disordered" evidence="6">
    <location>
        <begin position="113"/>
        <end position="140"/>
    </location>
</feature>
<dbReference type="RefSeq" id="XP_010427577.1">
    <property type="nucleotide sequence ID" value="XM_010429275.1"/>
</dbReference>
<keyword evidence="3" id="KW-0238">DNA-binding</keyword>
<gene>
    <name evidence="11" type="primary">LOC104712378</name>
</gene>
<dbReference type="PANTHER" id="PTHR12802:SF167">
    <property type="entry name" value="PROTEIN REVEILLE 5"/>
    <property type="match status" value="1"/>
</dbReference>
<dbReference type="InterPro" id="IPR009057">
    <property type="entry name" value="Homeodomain-like_sf"/>
</dbReference>